<name>A0A438LX19_9ACTN</name>
<accession>A0A438LX19</accession>
<evidence type="ECO:0000313" key="1">
    <source>
        <dbReference type="EMBL" id="RVX37897.1"/>
    </source>
</evidence>
<gene>
    <name evidence="1" type="ORF">EDD27_0181</name>
</gene>
<evidence type="ECO:0000313" key="2">
    <source>
        <dbReference type="Proteomes" id="UP000284824"/>
    </source>
</evidence>
<dbReference type="EMBL" id="SAUN01000001">
    <property type="protein sequence ID" value="RVX37897.1"/>
    <property type="molecule type" value="Genomic_DNA"/>
</dbReference>
<reference evidence="1 2" key="1">
    <citation type="submission" date="2019-01" db="EMBL/GenBank/DDBJ databases">
        <title>Sequencing the genomes of 1000 actinobacteria strains.</title>
        <authorList>
            <person name="Klenk H.-P."/>
        </authorList>
    </citation>
    <scope>NUCLEOTIDE SEQUENCE [LARGE SCALE GENOMIC DNA]</scope>
    <source>
        <strain evidence="1 2">DSM 43925</strain>
    </source>
</reference>
<organism evidence="1 2">
    <name type="scientific">Nonomuraea polychroma</name>
    <dbReference type="NCBI Taxonomy" id="46176"/>
    <lineage>
        <taxon>Bacteria</taxon>
        <taxon>Bacillati</taxon>
        <taxon>Actinomycetota</taxon>
        <taxon>Actinomycetes</taxon>
        <taxon>Streptosporangiales</taxon>
        <taxon>Streptosporangiaceae</taxon>
        <taxon>Nonomuraea</taxon>
    </lineage>
</organism>
<sequence length="29" mass="3400">MNAISACAAMREQFLVTETFRRPRILINF</sequence>
<proteinExistence type="predicted"/>
<protein>
    <submittedName>
        <fullName evidence="1">Uncharacterized protein</fullName>
    </submittedName>
</protein>
<dbReference type="Proteomes" id="UP000284824">
    <property type="component" value="Unassembled WGS sequence"/>
</dbReference>
<dbReference type="AlphaFoldDB" id="A0A438LX19"/>
<keyword evidence="2" id="KW-1185">Reference proteome</keyword>
<comment type="caution">
    <text evidence="1">The sequence shown here is derived from an EMBL/GenBank/DDBJ whole genome shotgun (WGS) entry which is preliminary data.</text>
</comment>